<proteinExistence type="predicted"/>
<dbReference type="EMBL" id="ACBZ01000215">
    <property type="protein sequence ID" value="EEG47226.1"/>
    <property type="molecule type" value="Genomic_DNA"/>
</dbReference>
<feature type="non-terminal residue" evidence="1">
    <location>
        <position position="1"/>
    </location>
</feature>
<protein>
    <submittedName>
        <fullName evidence="1">Uncharacterized protein</fullName>
    </submittedName>
</protein>
<reference evidence="1 2" key="1">
    <citation type="submission" date="2009-01" db="EMBL/GenBank/DDBJ databases">
        <authorList>
            <person name="Fulton L."/>
            <person name="Clifton S."/>
            <person name="Fulton B."/>
            <person name="Xu J."/>
            <person name="Minx P."/>
            <person name="Pepin K.H."/>
            <person name="Johnson M."/>
            <person name="Bhonagiri V."/>
            <person name="Nash W.E."/>
            <person name="Mardis E.R."/>
            <person name="Wilson R.K."/>
        </authorList>
    </citation>
    <scope>NUCLEOTIDE SEQUENCE [LARGE SCALE GENOMIC DNA]</scope>
    <source>
        <strain evidence="2">DSM 10507 / JCM 14656 / S5a33</strain>
    </source>
</reference>
<organism evidence="1 2">
    <name type="scientific">Blautia hydrogenotrophica (strain DSM 10507 / JCM 14656 / S5a33)</name>
    <name type="common">Ruminococcus hydrogenotrophicus</name>
    <dbReference type="NCBI Taxonomy" id="476272"/>
    <lineage>
        <taxon>Bacteria</taxon>
        <taxon>Bacillati</taxon>
        <taxon>Bacillota</taxon>
        <taxon>Clostridia</taxon>
        <taxon>Lachnospirales</taxon>
        <taxon>Lachnospiraceae</taxon>
        <taxon>Blautia</taxon>
    </lineage>
</organism>
<dbReference type="AlphaFoldDB" id="C0CSN1"/>
<sequence length="42" mass="4942">NDNPVYEQYRSRSISNYAQAIKTLMEVDKNERQVGNTYSCKK</sequence>
<keyword evidence="2" id="KW-1185">Reference proteome</keyword>
<gene>
    <name evidence="1" type="ORF">RUMHYD_03898</name>
</gene>
<dbReference type="PATRIC" id="fig|476272.21.peg.31"/>
<name>C0CSN1_BLAHS</name>
<reference evidence="1 2" key="2">
    <citation type="submission" date="2009-02" db="EMBL/GenBank/DDBJ databases">
        <title>Draft genome sequence of Blautia hydrogenotrophica DSM 10507 (Ruminococcus hydrogenotrophicus DSM 10507).</title>
        <authorList>
            <person name="Sudarsanam P."/>
            <person name="Ley R."/>
            <person name="Guruge J."/>
            <person name="Turnbaugh P.J."/>
            <person name="Mahowald M."/>
            <person name="Liep D."/>
            <person name="Gordon J."/>
        </authorList>
    </citation>
    <scope>NUCLEOTIDE SEQUENCE [LARGE SCALE GENOMIC DNA]</scope>
    <source>
        <strain evidence="2">DSM 10507 / JCM 14656 / S5a33</strain>
    </source>
</reference>
<evidence type="ECO:0000313" key="2">
    <source>
        <dbReference type="Proteomes" id="UP000003100"/>
    </source>
</evidence>
<comment type="caution">
    <text evidence="1">The sequence shown here is derived from an EMBL/GenBank/DDBJ whole genome shotgun (WGS) entry which is preliminary data.</text>
</comment>
<accession>C0CSN1</accession>
<dbReference type="Proteomes" id="UP000003100">
    <property type="component" value="Unassembled WGS sequence"/>
</dbReference>
<evidence type="ECO:0000313" key="1">
    <source>
        <dbReference type="EMBL" id="EEG47226.1"/>
    </source>
</evidence>
<dbReference type="HOGENOM" id="CLU_3261876_0_0_9"/>